<feature type="transmembrane region" description="Helical" evidence="8">
    <location>
        <begin position="130"/>
        <end position="153"/>
    </location>
</feature>
<keyword evidence="5 8" id="KW-0812">Transmembrane</keyword>
<keyword evidence="6 8" id="KW-1133">Transmembrane helix</keyword>
<comment type="similarity">
    <text evidence="2 8">Belongs to the 4-toluene sulfonate uptake permease (TSUP) (TC 2.A.102) family.</text>
</comment>
<feature type="transmembrane region" description="Helical" evidence="8">
    <location>
        <begin position="199"/>
        <end position="220"/>
    </location>
</feature>
<feature type="transmembrane region" description="Helical" evidence="8">
    <location>
        <begin position="165"/>
        <end position="187"/>
    </location>
</feature>
<feature type="transmembrane region" description="Helical" evidence="8">
    <location>
        <begin position="42"/>
        <end position="61"/>
    </location>
</feature>
<evidence type="ECO:0000313" key="10">
    <source>
        <dbReference type="Proteomes" id="UP000281474"/>
    </source>
</evidence>
<evidence type="ECO:0000256" key="8">
    <source>
        <dbReference type="RuleBase" id="RU363041"/>
    </source>
</evidence>
<keyword evidence="7 8" id="KW-0472">Membrane</keyword>
<evidence type="ECO:0000256" key="6">
    <source>
        <dbReference type="ARBA" id="ARBA00022989"/>
    </source>
</evidence>
<evidence type="ECO:0000256" key="3">
    <source>
        <dbReference type="ARBA" id="ARBA00022448"/>
    </source>
</evidence>
<dbReference type="Proteomes" id="UP000281474">
    <property type="component" value="Unassembled WGS sequence"/>
</dbReference>
<dbReference type="Pfam" id="PF01925">
    <property type="entry name" value="TauE"/>
    <property type="match status" value="1"/>
</dbReference>
<reference evidence="9 10" key="1">
    <citation type="submission" date="2018-09" db="EMBL/GenBank/DDBJ databases">
        <title>Phylogeny of the Shewanellaceae, and recommendation for two new genera, Pseudoshewanella and Parashewanella.</title>
        <authorList>
            <person name="Wang G."/>
        </authorList>
    </citation>
    <scope>NUCLEOTIDE SEQUENCE [LARGE SCALE GENOMIC DNA]</scope>
    <source>
        <strain evidence="9 10">C51</strain>
    </source>
</reference>
<evidence type="ECO:0000313" key="9">
    <source>
        <dbReference type="EMBL" id="RLV59661.1"/>
    </source>
</evidence>
<protein>
    <recommendedName>
        <fullName evidence="8">Probable membrane transporter protein</fullName>
    </recommendedName>
</protein>
<feature type="transmembrane region" description="Helical" evidence="8">
    <location>
        <begin position="232"/>
        <end position="250"/>
    </location>
</feature>
<dbReference type="InterPro" id="IPR002781">
    <property type="entry name" value="TM_pro_TauE-like"/>
</dbReference>
<comment type="caution">
    <text evidence="9">The sequence shown here is derived from an EMBL/GenBank/DDBJ whole genome shotgun (WGS) entry which is preliminary data.</text>
</comment>
<dbReference type="GO" id="GO:0005886">
    <property type="term" value="C:plasma membrane"/>
    <property type="evidence" value="ECO:0007669"/>
    <property type="project" value="UniProtKB-SubCell"/>
</dbReference>
<dbReference type="InterPro" id="IPR052017">
    <property type="entry name" value="TSUP"/>
</dbReference>
<dbReference type="RefSeq" id="WP_121839045.1">
    <property type="nucleotide sequence ID" value="NZ_ML014778.1"/>
</dbReference>
<feature type="transmembrane region" description="Helical" evidence="8">
    <location>
        <begin position="100"/>
        <end position="118"/>
    </location>
</feature>
<name>A0A3L8PWJ2_9GAMM</name>
<feature type="transmembrane region" description="Helical" evidence="8">
    <location>
        <begin position="73"/>
        <end position="94"/>
    </location>
</feature>
<proteinExistence type="inferred from homology"/>
<dbReference type="PANTHER" id="PTHR30269:SF37">
    <property type="entry name" value="MEMBRANE TRANSPORTER PROTEIN"/>
    <property type="match status" value="1"/>
</dbReference>
<evidence type="ECO:0000256" key="4">
    <source>
        <dbReference type="ARBA" id="ARBA00022475"/>
    </source>
</evidence>
<sequence length="253" mass="26933">MITTFILLLLIIVIGTYFQTATGFGLGIIVTGLATALGLAELSFIAAVVSLVTLVNCLTIVPKSLYSIDWKIAIFAGLAIIPGVILGVQLLSYLSDSATAMLQALLGLMIIISGISSISQVSHNQDKPRGHISTFSIAGFASGFTGGLFGMAGPPLVFHFYRQPFSIVSIRNLLLLLFACSSASRSLFLWSQDLLTTDILLLSALAIPLVSITTMVAMKYPIPLKPQAMKKVVFVLLMVLGGYLVTKSLVTFS</sequence>
<dbReference type="PANTHER" id="PTHR30269">
    <property type="entry name" value="TRANSMEMBRANE PROTEIN YFCA"/>
    <property type="match status" value="1"/>
</dbReference>
<keyword evidence="3" id="KW-0813">Transport</keyword>
<keyword evidence="10" id="KW-1185">Reference proteome</keyword>
<feature type="transmembrane region" description="Helical" evidence="8">
    <location>
        <begin position="7"/>
        <end position="30"/>
    </location>
</feature>
<evidence type="ECO:0000256" key="5">
    <source>
        <dbReference type="ARBA" id="ARBA00022692"/>
    </source>
</evidence>
<organism evidence="9 10">
    <name type="scientific">Parashewanella curva</name>
    <dbReference type="NCBI Taxonomy" id="2338552"/>
    <lineage>
        <taxon>Bacteria</taxon>
        <taxon>Pseudomonadati</taxon>
        <taxon>Pseudomonadota</taxon>
        <taxon>Gammaproteobacteria</taxon>
        <taxon>Alteromonadales</taxon>
        <taxon>Shewanellaceae</taxon>
        <taxon>Parashewanella</taxon>
    </lineage>
</organism>
<dbReference type="AlphaFoldDB" id="A0A3L8PWJ2"/>
<dbReference type="OrthoDB" id="7029178at2"/>
<keyword evidence="4 8" id="KW-1003">Cell membrane</keyword>
<dbReference type="EMBL" id="QZEI01000029">
    <property type="protein sequence ID" value="RLV59661.1"/>
    <property type="molecule type" value="Genomic_DNA"/>
</dbReference>
<gene>
    <name evidence="9" type="ORF">D5018_10935</name>
</gene>
<evidence type="ECO:0000256" key="7">
    <source>
        <dbReference type="ARBA" id="ARBA00023136"/>
    </source>
</evidence>
<comment type="subcellular location">
    <subcellularLocation>
        <location evidence="1 8">Cell membrane</location>
        <topology evidence="1 8">Multi-pass membrane protein</topology>
    </subcellularLocation>
</comment>
<accession>A0A3L8PWJ2</accession>
<evidence type="ECO:0000256" key="1">
    <source>
        <dbReference type="ARBA" id="ARBA00004651"/>
    </source>
</evidence>
<evidence type="ECO:0000256" key="2">
    <source>
        <dbReference type="ARBA" id="ARBA00009142"/>
    </source>
</evidence>